<dbReference type="Proteomes" id="UP000182108">
    <property type="component" value="Unassembled WGS sequence"/>
</dbReference>
<dbReference type="EMBL" id="CYHH01000031">
    <property type="protein sequence ID" value="CUB08214.1"/>
    <property type="molecule type" value="Genomic_DNA"/>
</dbReference>
<reference evidence="3" key="1">
    <citation type="submission" date="2015-08" db="EMBL/GenBank/DDBJ databases">
        <authorList>
            <person name="Babu N.S."/>
            <person name="Beckwith C.J."/>
            <person name="Beseler K.G."/>
            <person name="Brison A."/>
            <person name="Carone J.V."/>
            <person name="Caskin T.P."/>
            <person name="Diamond M."/>
            <person name="Durham M.E."/>
            <person name="Foxe J.M."/>
            <person name="Go M."/>
            <person name="Henderson B.A."/>
            <person name="Jones I.B."/>
            <person name="McGettigan J.A."/>
            <person name="Micheletti S.J."/>
            <person name="Nasrallah M.E."/>
            <person name="Ortiz D."/>
            <person name="Piller C.R."/>
            <person name="Privatt S.R."/>
            <person name="Schneider S.L."/>
            <person name="Sharp S."/>
            <person name="Smith T.C."/>
            <person name="Stanton J.D."/>
            <person name="Ullery H.E."/>
            <person name="Wilson R.J."/>
            <person name="Serrano M.G."/>
            <person name="Buck G."/>
            <person name="Lee V."/>
            <person name="Wang Y."/>
            <person name="Carvalho R."/>
            <person name="Voegtly L."/>
            <person name="Shi R."/>
            <person name="Duckworth R."/>
            <person name="Johnson A."/>
            <person name="Loviza R."/>
            <person name="Walstead R."/>
            <person name="Shah Z."/>
            <person name="Kiflezghi M."/>
            <person name="Wade K."/>
            <person name="Ball S.L."/>
            <person name="Bradley K.W."/>
            <person name="Asai D.J."/>
            <person name="Bowman C.A."/>
            <person name="Russell D.A."/>
            <person name="Pope W.H."/>
            <person name="Jacobs-Sera D."/>
            <person name="Hendrix R.W."/>
            <person name="Hatfull G.F."/>
        </authorList>
    </citation>
    <scope>NUCLEOTIDE SEQUENCE [LARGE SCALE GENOMIC DNA]</scope>
    <source>
        <strain evidence="3">JCM 19170</strain>
    </source>
</reference>
<dbReference type="InterPro" id="IPR002514">
    <property type="entry name" value="Transposase_8"/>
</dbReference>
<keyword evidence="3" id="KW-1185">Reference proteome</keyword>
<gene>
    <name evidence="2" type="ORF">Ga0061068_1311</name>
</gene>
<accession>A0A0K6IYU3</accession>
<keyword evidence="1" id="KW-0175">Coiled coil</keyword>
<dbReference type="Pfam" id="PF01527">
    <property type="entry name" value="HTH_Tnp_1"/>
    <property type="match status" value="1"/>
</dbReference>
<dbReference type="GO" id="GO:0006313">
    <property type="term" value="P:DNA transposition"/>
    <property type="evidence" value="ECO:0007669"/>
    <property type="project" value="InterPro"/>
</dbReference>
<dbReference type="SUPFAM" id="SSF46689">
    <property type="entry name" value="Homeodomain-like"/>
    <property type="match status" value="1"/>
</dbReference>
<feature type="non-terminal residue" evidence="2">
    <location>
        <position position="1"/>
    </location>
</feature>
<name>A0A0K6IYU3_9PROT</name>
<evidence type="ECO:0000313" key="3">
    <source>
        <dbReference type="Proteomes" id="UP000182108"/>
    </source>
</evidence>
<dbReference type="AlphaFoldDB" id="A0A0K6IYU3"/>
<organism evidence="2 3">
    <name type="scientific">Tepidiphilus thermophilus</name>
    <dbReference type="NCBI Taxonomy" id="876478"/>
    <lineage>
        <taxon>Bacteria</taxon>
        <taxon>Pseudomonadati</taxon>
        <taxon>Pseudomonadota</taxon>
        <taxon>Hydrogenophilia</taxon>
        <taxon>Hydrogenophilales</taxon>
        <taxon>Hydrogenophilaceae</taxon>
        <taxon>Tepidiphilus</taxon>
    </lineage>
</organism>
<proteinExistence type="predicted"/>
<evidence type="ECO:0000313" key="2">
    <source>
        <dbReference type="EMBL" id="CUB08214.1"/>
    </source>
</evidence>
<dbReference type="InterPro" id="IPR009057">
    <property type="entry name" value="Homeodomain-like_sf"/>
</dbReference>
<sequence length="177" mass="19787">RIVVVSIDPETRGRQRKNEVARYGQSFKDRAVARLLPPESVAVQTLARELSISAATLARWRAEALSQPVGERGWSAGARFEAVLSTAAMDEASKGAWCREHGVYPQTLEQWRTAALQALDEPEEVARQALREKKAERGRIKELERDLRRKEKALAEAAALLVLSKKLEAIFPKDEDA</sequence>
<feature type="coiled-coil region" evidence="1">
    <location>
        <begin position="126"/>
        <end position="160"/>
    </location>
</feature>
<dbReference type="GO" id="GO:0003677">
    <property type="term" value="F:DNA binding"/>
    <property type="evidence" value="ECO:0007669"/>
    <property type="project" value="InterPro"/>
</dbReference>
<dbReference type="GO" id="GO:0004803">
    <property type="term" value="F:transposase activity"/>
    <property type="evidence" value="ECO:0007669"/>
    <property type="project" value="InterPro"/>
</dbReference>
<evidence type="ECO:0000256" key="1">
    <source>
        <dbReference type="SAM" id="Coils"/>
    </source>
</evidence>
<protein>
    <submittedName>
        <fullName evidence="2">Transposase</fullName>
    </submittedName>
</protein>